<dbReference type="SUPFAM" id="SSF63446">
    <property type="entry name" value="Type I dockerin domain"/>
    <property type="match status" value="1"/>
</dbReference>
<sequence>MGKQIFVILGLAALLAKAACAQSAGGDVNGDGRVDSQDVQRIEQYLRGELVLQDDQIRAADADGDGRVTAKDRDLLQRRIEKLTVKSRNGGASLLELKSANSGVVLDKATGKPLANVEVALPDEGISVRTDSQGRFRLTRAPAGKILTARATNYVPKSVTLARSSSGLQEILLEQLSPQLMVVDDQLYHLGNDDFDPNSAGALEFHKRSIGGRFEKTFELNSFPHEDLTLRIGSLIGLDTPESVAAGQSGLTDRVLPQGGLRVFLNGSAVSRIVLNGDNLEVSLPRWLLQKGTNRLLLSVDPIDQNSISIVKVDPGLYGAPAAGAYDLDDIEFAHLVVVDPTGSLVGGRQQRETGIGKNSIFPEPR</sequence>
<evidence type="ECO:0000259" key="2">
    <source>
        <dbReference type="PROSITE" id="PS51766"/>
    </source>
</evidence>
<reference evidence="3 4" key="1">
    <citation type="journal article" date="2013" name="PLoS ONE">
        <title>Cultivation and Complete Genome Sequencing of Gloeobacter kilaueensis sp. nov., from a Lava Cave in Kilauea Caldera, Hawai'i.</title>
        <authorList>
            <person name="Saw J.H."/>
            <person name="Schatz M."/>
            <person name="Brown M.V."/>
            <person name="Kunkel D.D."/>
            <person name="Foster J.S."/>
            <person name="Shick H."/>
            <person name="Christensen S."/>
            <person name="Hou S."/>
            <person name="Wan X."/>
            <person name="Donachie S.P."/>
        </authorList>
    </citation>
    <scope>NUCLEOTIDE SEQUENCE [LARGE SCALE GENOMIC DNA]</scope>
    <source>
        <strain evidence="4">JS</strain>
    </source>
</reference>
<dbReference type="KEGG" id="glj:GKIL_1393"/>
<feature type="signal peptide" evidence="1">
    <location>
        <begin position="1"/>
        <end position="21"/>
    </location>
</feature>
<evidence type="ECO:0000256" key="1">
    <source>
        <dbReference type="SAM" id="SignalP"/>
    </source>
</evidence>
<dbReference type="Gene3D" id="2.60.40.1120">
    <property type="entry name" value="Carboxypeptidase-like, regulatory domain"/>
    <property type="match status" value="1"/>
</dbReference>
<dbReference type="SUPFAM" id="SSF49464">
    <property type="entry name" value="Carboxypeptidase regulatory domain-like"/>
    <property type="match status" value="1"/>
</dbReference>
<dbReference type="CDD" id="cd14256">
    <property type="entry name" value="Dockerin_I"/>
    <property type="match status" value="1"/>
</dbReference>
<accession>U5QJ33</accession>
<organism evidence="3 4">
    <name type="scientific">Gloeobacter kilaueensis (strain ATCC BAA-2537 / CCAP 1431/1 / ULC 316 / JS1)</name>
    <dbReference type="NCBI Taxonomy" id="1183438"/>
    <lineage>
        <taxon>Bacteria</taxon>
        <taxon>Bacillati</taxon>
        <taxon>Cyanobacteriota</taxon>
        <taxon>Cyanophyceae</taxon>
        <taxon>Gloeobacterales</taxon>
        <taxon>Gloeobacteraceae</taxon>
        <taxon>Gloeobacter</taxon>
    </lineage>
</organism>
<dbReference type="InterPro" id="IPR008969">
    <property type="entry name" value="CarboxyPept-like_regulatory"/>
</dbReference>
<dbReference type="RefSeq" id="WP_023172736.1">
    <property type="nucleotide sequence ID" value="NC_022600.1"/>
</dbReference>
<feature type="domain" description="Dockerin" evidence="2">
    <location>
        <begin position="21"/>
        <end position="89"/>
    </location>
</feature>
<dbReference type="GO" id="GO:0004553">
    <property type="term" value="F:hydrolase activity, hydrolyzing O-glycosyl compounds"/>
    <property type="evidence" value="ECO:0007669"/>
    <property type="project" value="InterPro"/>
</dbReference>
<dbReference type="PROSITE" id="PS00018">
    <property type="entry name" value="EF_HAND_1"/>
    <property type="match status" value="1"/>
</dbReference>
<dbReference type="InterPro" id="IPR036439">
    <property type="entry name" value="Dockerin_dom_sf"/>
</dbReference>
<evidence type="ECO:0000313" key="4">
    <source>
        <dbReference type="Proteomes" id="UP000017396"/>
    </source>
</evidence>
<dbReference type="Proteomes" id="UP000017396">
    <property type="component" value="Chromosome"/>
</dbReference>
<keyword evidence="4" id="KW-1185">Reference proteome</keyword>
<dbReference type="Gene3D" id="1.10.1330.10">
    <property type="entry name" value="Dockerin domain"/>
    <property type="match status" value="1"/>
</dbReference>
<dbReference type="EMBL" id="CP003587">
    <property type="protein sequence ID" value="AGY57639.1"/>
    <property type="molecule type" value="Genomic_DNA"/>
</dbReference>
<protein>
    <recommendedName>
        <fullName evidence="2">Dockerin domain-containing protein</fullName>
    </recommendedName>
</protein>
<dbReference type="InterPro" id="IPR016134">
    <property type="entry name" value="Dockerin_dom"/>
</dbReference>
<gene>
    <name evidence="3" type="ORF">GKIL_1393</name>
</gene>
<dbReference type="InterPro" id="IPR002105">
    <property type="entry name" value="Dockerin_1_rpt"/>
</dbReference>
<dbReference type="Pfam" id="PF00404">
    <property type="entry name" value="Dockerin_1"/>
    <property type="match status" value="1"/>
</dbReference>
<name>U5QJ33_GLOK1</name>
<keyword evidence="1" id="KW-0732">Signal</keyword>
<dbReference type="PROSITE" id="PS51766">
    <property type="entry name" value="DOCKERIN"/>
    <property type="match status" value="1"/>
</dbReference>
<dbReference type="STRING" id="1183438.GKIL_1393"/>
<dbReference type="InterPro" id="IPR018247">
    <property type="entry name" value="EF_Hand_1_Ca_BS"/>
</dbReference>
<dbReference type="HOGENOM" id="CLU_762399_0_0_3"/>
<dbReference type="AlphaFoldDB" id="U5QJ33"/>
<evidence type="ECO:0000313" key="3">
    <source>
        <dbReference type="EMBL" id="AGY57639.1"/>
    </source>
</evidence>
<dbReference type="Pfam" id="PF13715">
    <property type="entry name" value="CarbopepD_reg_2"/>
    <property type="match status" value="1"/>
</dbReference>
<dbReference type="GO" id="GO:0000272">
    <property type="term" value="P:polysaccharide catabolic process"/>
    <property type="evidence" value="ECO:0007669"/>
    <property type="project" value="InterPro"/>
</dbReference>
<feature type="chain" id="PRO_5004664126" description="Dockerin domain-containing protein" evidence="1">
    <location>
        <begin position="22"/>
        <end position="366"/>
    </location>
</feature>
<proteinExistence type="predicted"/>